<dbReference type="Pfam" id="PF21666">
    <property type="entry name" value="DUF4246_N"/>
    <property type="match status" value="1"/>
</dbReference>
<accession>A8NQ40</accession>
<feature type="region of interest" description="Disordered" evidence="1">
    <location>
        <begin position="118"/>
        <end position="163"/>
    </location>
</feature>
<dbReference type="STRING" id="240176.A8NQ40"/>
<dbReference type="GeneID" id="6012007"/>
<dbReference type="OrthoDB" id="415532at2759"/>
<dbReference type="InterPro" id="IPR049192">
    <property type="entry name" value="DUF4246_C"/>
</dbReference>
<dbReference type="KEGG" id="cci:CC1G_05437"/>
<feature type="domain" description="DUF4246" evidence="2">
    <location>
        <begin position="192"/>
        <end position="667"/>
    </location>
</feature>
<dbReference type="Proteomes" id="UP000001861">
    <property type="component" value="Unassembled WGS sequence"/>
</dbReference>
<dbReference type="PANTHER" id="PTHR33119:SF1">
    <property type="entry name" value="FE2OG DIOXYGENASE DOMAIN-CONTAINING PROTEIN"/>
    <property type="match status" value="1"/>
</dbReference>
<proteinExistence type="predicted"/>
<keyword evidence="5" id="KW-1185">Reference proteome</keyword>
<dbReference type="AlphaFoldDB" id="A8NQ40"/>
<evidence type="ECO:0000259" key="2">
    <source>
        <dbReference type="Pfam" id="PF14033"/>
    </source>
</evidence>
<reference evidence="4 5" key="1">
    <citation type="journal article" date="2010" name="Proc. Natl. Acad. Sci. U.S.A.">
        <title>Insights into evolution of multicellular fungi from the assembled chromosomes of the mushroom Coprinopsis cinerea (Coprinus cinereus).</title>
        <authorList>
            <person name="Stajich J.E."/>
            <person name="Wilke S.K."/>
            <person name="Ahren D."/>
            <person name="Au C.H."/>
            <person name="Birren B.W."/>
            <person name="Borodovsky M."/>
            <person name="Burns C."/>
            <person name="Canback B."/>
            <person name="Casselton L.A."/>
            <person name="Cheng C.K."/>
            <person name="Deng J."/>
            <person name="Dietrich F.S."/>
            <person name="Fargo D.C."/>
            <person name="Farman M.L."/>
            <person name="Gathman A.C."/>
            <person name="Goldberg J."/>
            <person name="Guigo R."/>
            <person name="Hoegger P.J."/>
            <person name="Hooker J.B."/>
            <person name="Huggins A."/>
            <person name="James T.Y."/>
            <person name="Kamada T."/>
            <person name="Kilaru S."/>
            <person name="Kodira C."/>
            <person name="Kues U."/>
            <person name="Kupfer D."/>
            <person name="Kwan H.S."/>
            <person name="Lomsadze A."/>
            <person name="Li W."/>
            <person name="Lilly W.W."/>
            <person name="Ma L.J."/>
            <person name="Mackey A.J."/>
            <person name="Manning G."/>
            <person name="Martin F."/>
            <person name="Muraguchi H."/>
            <person name="Natvig D.O."/>
            <person name="Palmerini H."/>
            <person name="Ramesh M.A."/>
            <person name="Rehmeyer C.J."/>
            <person name="Roe B.A."/>
            <person name="Shenoy N."/>
            <person name="Stanke M."/>
            <person name="Ter-Hovhannisyan V."/>
            <person name="Tunlid A."/>
            <person name="Velagapudi R."/>
            <person name="Vision T.J."/>
            <person name="Zeng Q."/>
            <person name="Zolan M.E."/>
            <person name="Pukkila P.J."/>
        </authorList>
    </citation>
    <scope>NUCLEOTIDE SEQUENCE [LARGE SCALE GENOMIC DNA]</scope>
    <source>
        <strain evidence="5">Okayama-7 / 130 / ATCC MYA-4618 / FGSC 9003</strain>
    </source>
</reference>
<evidence type="ECO:0000259" key="3">
    <source>
        <dbReference type="Pfam" id="PF21666"/>
    </source>
</evidence>
<sequence length="740" mass="82543">MSSAATTPPDYSLVHPVPGLGKALAYEPRKGEDPLYIGTLFPSALSSGDLDQEGRAILPLTTLREFSMLQFMSAITDKENWHIKILDDEIANKWKTEGVEAARAALLKQWATEDSRSSYARSQAQDWAEAGDGGGEDDSGYQDRESGDEGDNTDEEEEDDGIDQDLENAITTALERWPIYTARRDESALTDTMADFSIAELRHKARSFQNSPNGAIVVVAPMSSLGGQADRVVYNGNVVKSDTAVSPETKTALQKAVEPLENVPDQQKDWHPGSDEQVLDLVHPSLFPLVYKKTKVLPVGAKVTSLEDCIKRCGEGTPVTVADEAPEPWVGGSSASGTTTPWSDKFQWLPCEVDVSDDRPKILSYINNLHPEKHQDLYRVIEDVIAGAIPLWDLALTPLADPDFKYHQRITYDRVHYDPDPEEMFEDDGGPKEGDDLNENIDYWDLRREWETRNRRVVLPDVDKPFDPTDFGQPAPFSLKGLMRDGRPLQIIVKLANIVLTPEKPRYGGGTWQVEGKLVGALFPNIHPSGIIDVEDASQNEHIVATAIYYYSSSNITTSSLSFRQLSDAEAASQVRYPQHNHDWLTDIFGGYDDEGSVQDVGSVVTSEGRLLTFPNILQHKVEPFSLADKSKPGHRKILALFLVDPHIRVISTAHVPAQRIDWWREELEKDQGTSTNNGKGLQKLPVELRDYVYEEVDGFPISLAEAKALREELMEERKKFVIDNGELFENAVTFSLCEH</sequence>
<dbReference type="RefSeq" id="XP_001835475.2">
    <property type="nucleotide sequence ID" value="XM_001835423.2"/>
</dbReference>
<organism evidence="4 5">
    <name type="scientific">Coprinopsis cinerea (strain Okayama-7 / 130 / ATCC MYA-4618 / FGSC 9003)</name>
    <name type="common">Inky cap fungus</name>
    <name type="synonym">Hormographiella aspergillata</name>
    <dbReference type="NCBI Taxonomy" id="240176"/>
    <lineage>
        <taxon>Eukaryota</taxon>
        <taxon>Fungi</taxon>
        <taxon>Dikarya</taxon>
        <taxon>Basidiomycota</taxon>
        <taxon>Agaricomycotina</taxon>
        <taxon>Agaricomycetes</taxon>
        <taxon>Agaricomycetidae</taxon>
        <taxon>Agaricales</taxon>
        <taxon>Agaricineae</taxon>
        <taxon>Psathyrellaceae</taxon>
        <taxon>Coprinopsis</taxon>
    </lineage>
</organism>
<dbReference type="VEuPathDB" id="FungiDB:CC1G_05437"/>
<dbReference type="Pfam" id="PF14033">
    <property type="entry name" value="DUF4246"/>
    <property type="match status" value="1"/>
</dbReference>
<dbReference type="InParanoid" id="A8NQ40"/>
<protein>
    <submittedName>
        <fullName evidence="4">Uncharacterized protein</fullName>
    </submittedName>
</protein>
<dbReference type="eggNOG" id="ENOG502QQIE">
    <property type="taxonomic scope" value="Eukaryota"/>
</dbReference>
<feature type="domain" description="DUF4246" evidence="3">
    <location>
        <begin position="17"/>
        <end position="97"/>
    </location>
</feature>
<dbReference type="EMBL" id="AACS02000008">
    <property type="protein sequence ID" value="EAU86443.2"/>
    <property type="molecule type" value="Genomic_DNA"/>
</dbReference>
<name>A8NQ40_COPC7</name>
<feature type="compositionally biased region" description="Acidic residues" evidence="1">
    <location>
        <begin position="148"/>
        <end position="163"/>
    </location>
</feature>
<evidence type="ECO:0000313" key="5">
    <source>
        <dbReference type="Proteomes" id="UP000001861"/>
    </source>
</evidence>
<dbReference type="PANTHER" id="PTHR33119">
    <property type="entry name" value="IFI3P"/>
    <property type="match status" value="1"/>
</dbReference>
<comment type="caution">
    <text evidence="4">The sequence shown here is derived from an EMBL/GenBank/DDBJ whole genome shotgun (WGS) entry which is preliminary data.</text>
</comment>
<evidence type="ECO:0000313" key="4">
    <source>
        <dbReference type="EMBL" id="EAU86443.2"/>
    </source>
</evidence>
<dbReference type="OMA" id="QDRHEFI"/>
<dbReference type="HOGENOM" id="CLU_012066_2_0_1"/>
<gene>
    <name evidence="4" type="ORF">CC1G_05437</name>
</gene>
<dbReference type="InterPro" id="IPR025340">
    <property type="entry name" value="DUF4246"/>
</dbReference>
<evidence type="ECO:0000256" key="1">
    <source>
        <dbReference type="SAM" id="MobiDB-lite"/>
    </source>
</evidence>
<dbReference type="InterPro" id="IPR049207">
    <property type="entry name" value="DUF4246_N"/>
</dbReference>